<comment type="subunit">
    <text evidence="4">Part of the 50S ribosomal subunit.</text>
</comment>
<dbReference type="PROSITE" id="PS00475">
    <property type="entry name" value="RIBOSOMAL_L15"/>
    <property type="match status" value="1"/>
</dbReference>
<dbReference type="GO" id="GO:0006412">
    <property type="term" value="P:translation"/>
    <property type="evidence" value="ECO:0007669"/>
    <property type="project" value="UniProtKB-UniRule"/>
</dbReference>
<evidence type="ECO:0000259" key="7">
    <source>
        <dbReference type="Pfam" id="PF00828"/>
    </source>
</evidence>
<dbReference type="InterPro" id="IPR030878">
    <property type="entry name" value="Ribosomal_uL15"/>
</dbReference>
<dbReference type="Pfam" id="PF00828">
    <property type="entry name" value="Ribosomal_L27A"/>
    <property type="match status" value="1"/>
</dbReference>
<dbReference type="InterPro" id="IPR036227">
    <property type="entry name" value="Ribosomal_uL15/eL18_sf"/>
</dbReference>
<evidence type="ECO:0000256" key="6">
    <source>
        <dbReference type="SAM" id="MobiDB-lite"/>
    </source>
</evidence>
<sequence>MDLSQLRPAKGATKNRKRIGRGEGSGQGVTAGKGNKGERSRSGSKRRAWFEGGQMPLQRRLPKFGFKNINKVVFQVVNVGDLAKLTDQETITKEELFKSGLIRKKNQPVKLLGDGEIDRKINIQVDAVSKSAKEKIEKVGGVVTLT</sequence>
<comment type="function">
    <text evidence="4">Binds to the 23S rRNA.</text>
</comment>
<dbReference type="Gene3D" id="3.100.10.10">
    <property type="match status" value="1"/>
</dbReference>
<comment type="caution">
    <text evidence="8">The sequence shown here is derived from an EMBL/GenBank/DDBJ whole genome shotgun (WGS) entry which is preliminary data.</text>
</comment>
<evidence type="ECO:0000313" key="8">
    <source>
        <dbReference type="EMBL" id="HHE55729.1"/>
    </source>
</evidence>
<evidence type="ECO:0000256" key="3">
    <source>
        <dbReference type="ARBA" id="ARBA00023274"/>
    </source>
</evidence>
<dbReference type="GO" id="GO:0019843">
    <property type="term" value="F:rRNA binding"/>
    <property type="evidence" value="ECO:0007669"/>
    <property type="project" value="UniProtKB-UniRule"/>
</dbReference>
<evidence type="ECO:0000256" key="2">
    <source>
        <dbReference type="ARBA" id="ARBA00022980"/>
    </source>
</evidence>
<dbReference type="InterPro" id="IPR005749">
    <property type="entry name" value="Ribosomal_uL15_bac-type"/>
</dbReference>
<accession>A0A7V5H4K3</accession>
<dbReference type="EMBL" id="DRTD01000598">
    <property type="protein sequence ID" value="HHE55729.1"/>
    <property type="molecule type" value="Genomic_DNA"/>
</dbReference>
<comment type="similarity">
    <text evidence="1 4 5">Belongs to the universal ribosomal protein uL15 family.</text>
</comment>
<keyword evidence="3 4" id="KW-0687">Ribonucleoprotein</keyword>
<gene>
    <name evidence="4" type="primary">rplO</name>
    <name evidence="8" type="ORF">ENL21_08095</name>
</gene>
<feature type="domain" description="Large ribosomal subunit protein uL15/eL18" evidence="7">
    <location>
        <begin position="76"/>
        <end position="144"/>
    </location>
</feature>
<organism evidence="8">
    <name type="scientific">Caldithrix abyssi</name>
    <dbReference type="NCBI Taxonomy" id="187145"/>
    <lineage>
        <taxon>Bacteria</taxon>
        <taxon>Pseudomonadati</taxon>
        <taxon>Calditrichota</taxon>
        <taxon>Calditrichia</taxon>
        <taxon>Calditrichales</taxon>
        <taxon>Calditrichaceae</taxon>
        <taxon>Caldithrix</taxon>
    </lineage>
</organism>
<evidence type="ECO:0000256" key="4">
    <source>
        <dbReference type="HAMAP-Rule" id="MF_01341"/>
    </source>
</evidence>
<evidence type="ECO:0000256" key="1">
    <source>
        <dbReference type="ARBA" id="ARBA00007320"/>
    </source>
</evidence>
<keyword evidence="2 4" id="KW-0689">Ribosomal protein</keyword>
<dbReference type="PANTHER" id="PTHR12934:SF11">
    <property type="entry name" value="LARGE RIBOSOMAL SUBUNIT PROTEIN UL15M"/>
    <property type="match status" value="1"/>
</dbReference>
<dbReference type="SUPFAM" id="SSF52080">
    <property type="entry name" value="Ribosomal proteins L15p and L18e"/>
    <property type="match status" value="1"/>
</dbReference>
<dbReference type="InterPro" id="IPR001196">
    <property type="entry name" value="Ribosomal_uL15_CS"/>
</dbReference>
<feature type="region of interest" description="Disordered" evidence="6">
    <location>
        <begin position="1"/>
        <end position="52"/>
    </location>
</feature>
<protein>
    <recommendedName>
        <fullName evidence="4">Large ribosomal subunit protein uL15</fullName>
    </recommendedName>
</protein>
<dbReference type="NCBIfam" id="TIGR01071">
    <property type="entry name" value="rplO_bact"/>
    <property type="match status" value="1"/>
</dbReference>
<proteinExistence type="inferred from homology"/>
<dbReference type="GO" id="GO:0022625">
    <property type="term" value="C:cytosolic large ribosomal subunit"/>
    <property type="evidence" value="ECO:0007669"/>
    <property type="project" value="TreeGrafter"/>
</dbReference>
<reference evidence="8" key="1">
    <citation type="journal article" date="2020" name="mSystems">
        <title>Genome- and Community-Level Interaction Insights into Carbon Utilization and Element Cycling Functions of Hydrothermarchaeota in Hydrothermal Sediment.</title>
        <authorList>
            <person name="Zhou Z."/>
            <person name="Liu Y."/>
            <person name="Xu W."/>
            <person name="Pan J."/>
            <person name="Luo Z.H."/>
            <person name="Li M."/>
        </authorList>
    </citation>
    <scope>NUCLEOTIDE SEQUENCE [LARGE SCALE GENOMIC DNA]</scope>
    <source>
        <strain evidence="8">HyVt-76</strain>
    </source>
</reference>
<dbReference type="HAMAP" id="MF_01341">
    <property type="entry name" value="Ribosomal_uL15"/>
    <property type="match status" value="1"/>
</dbReference>
<feature type="compositionally biased region" description="Gly residues" evidence="6">
    <location>
        <begin position="22"/>
        <end position="31"/>
    </location>
</feature>
<dbReference type="GO" id="GO:0003735">
    <property type="term" value="F:structural constituent of ribosome"/>
    <property type="evidence" value="ECO:0007669"/>
    <property type="project" value="InterPro"/>
</dbReference>
<keyword evidence="4" id="KW-0699">rRNA-binding</keyword>
<dbReference type="InterPro" id="IPR021131">
    <property type="entry name" value="Ribosomal_uL15/eL18"/>
</dbReference>
<dbReference type="PANTHER" id="PTHR12934">
    <property type="entry name" value="50S RIBOSOMAL PROTEIN L15"/>
    <property type="match status" value="1"/>
</dbReference>
<evidence type="ECO:0000256" key="5">
    <source>
        <dbReference type="RuleBase" id="RU003888"/>
    </source>
</evidence>
<keyword evidence="4" id="KW-0694">RNA-binding</keyword>
<dbReference type="Proteomes" id="UP000886111">
    <property type="component" value="Unassembled WGS sequence"/>
</dbReference>
<name>A0A7V5H4K3_CALAY</name>
<dbReference type="AlphaFoldDB" id="A0A7V5H4K3"/>